<accession>A0A222ZSU9</accession>
<gene>
    <name evidence="2" type="primary">90</name>
    <name evidence="2" type="ORF">WINTERMUTE_90</name>
</gene>
<evidence type="ECO:0000313" key="3">
    <source>
        <dbReference type="Proteomes" id="UP000222356"/>
    </source>
</evidence>
<name>A0A222ZSU9_9CAUD</name>
<proteinExistence type="predicted"/>
<sequence length="266" mass="27886">MPYMTETAATETALVFTKDTSSKTGVTIYRATGAAYSFRLFQLDGVWYLKATPLGQILGVELRFDTMRDARLAAARIDDAEVVEDQDDDEPVVAAAAEVVETPVVAPAAAEQLALDLDPAAPAEVTVIACAAAKLDEPVPAAELYTSANFRLMLRAARAQAGPGGRVLILSALHGLLDLDTVVAPYNVKMGDAGCIGAAELAAQLRARGLDVPGARITTLLPRAYAQRLAEAVALAGEAEQVDLFADAPGIGYQRAVASRLLSEAC</sequence>
<evidence type="ECO:0000313" key="2">
    <source>
        <dbReference type="EMBL" id="ASR87797.1"/>
    </source>
</evidence>
<evidence type="ECO:0000259" key="1">
    <source>
        <dbReference type="Pfam" id="PF21818"/>
    </source>
</evidence>
<dbReference type="Proteomes" id="UP000222356">
    <property type="component" value="Segment"/>
</dbReference>
<reference evidence="2 3" key="1">
    <citation type="submission" date="2017-05" db="EMBL/GenBank/DDBJ databases">
        <authorList>
            <person name="Pasqualucci B.A."/>
            <person name="Edgington N.P."/>
            <person name="Stoner T.H."/>
            <person name="Garlena R.A."/>
            <person name="Russell D.A."/>
            <person name="Pope W.H."/>
            <person name="Jacobs-Sera D."/>
            <person name="Hatfull G.F."/>
        </authorList>
    </citation>
    <scope>NUCLEOTIDE SEQUENCE [LARGE SCALE GENOMIC DNA]</scope>
</reference>
<dbReference type="EMBL" id="MF140435">
    <property type="protein sequence ID" value="ASR87797.1"/>
    <property type="molecule type" value="Genomic_DNA"/>
</dbReference>
<dbReference type="InterPro" id="IPR049251">
    <property type="entry name" value="DUF6884"/>
</dbReference>
<dbReference type="Pfam" id="PF21818">
    <property type="entry name" value="DUF6884"/>
    <property type="match status" value="1"/>
</dbReference>
<protein>
    <recommendedName>
        <fullName evidence="1">DUF6884 domain-containing protein</fullName>
    </recommendedName>
</protein>
<organism evidence="2 3">
    <name type="scientific">Mycobacterium phage Wintermute</name>
    <dbReference type="NCBI Taxonomy" id="2015891"/>
    <lineage>
        <taxon>Viruses</taxon>
        <taxon>Duplodnaviria</taxon>
        <taxon>Heunggongvirae</taxon>
        <taxon>Uroviricota</taxon>
        <taxon>Caudoviricetes</taxon>
        <taxon>Weiservirinae</taxon>
        <taxon>Fionnbharthvirus</taxon>
        <taxon>Fionnbharthvirus fionnbharth</taxon>
    </lineage>
</organism>
<feature type="domain" description="DUF6884" evidence="1">
    <location>
        <begin position="125"/>
        <end position="242"/>
    </location>
</feature>